<dbReference type="EMBL" id="JAWXYG010000006">
    <property type="protein sequence ID" value="KAK4269934.1"/>
    <property type="molecule type" value="Genomic_DNA"/>
</dbReference>
<gene>
    <name evidence="2" type="ORF">QN277_023028</name>
</gene>
<dbReference type="Proteomes" id="UP001293593">
    <property type="component" value="Unassembled WGS sequence"/>
</dbReference>
<accession>A0AAE1MLL1</accession>
<comment type="caution">
    <text evidence="2">The sequence shown here is derived from an EMBL/GenBank/DDBJ whole genome shotgun (WGS) entry which is preliminary data.</text>
</comment>
<organism evidence="2 3">
    <name type="scientific">Acacia crassicarpa</name>
    <name type="common">northern wattle</name>
    <dbReference type="NCBI Taxonomy" id="499986"/>
    <lineage>
        <taxon>Eukaryota</taxon>
        <taxon>Viridiplantae</taxon>
        <taxon>Streptophyta</taxon>
        <taxon>Embryophyta</taxon>
        <taxon>Tracheophyta</taxon>
        <taxon>Spermatophyta</taxon>
        <taxon>Magnoliopsida</taxon>
        <taxon>eudicotyledons</taxon>
        <taxon>Gunneridae</taxon>
        <taxon>Pentapetalae</taxon>
        <taxon>rosids</taxon>
        <taxon>fabids</taxon>
        <taxon>Fabales</taxon>
        <taxon>Fabaceae</taxon>
        <taxon>Caesalpinioideae</taxon>
        <taxon>mimosoid clade</taxon>
        <taxon>Acacieae</taxon>
        <taxon>Acacia</taxon>
    </lineage>
</organism>
<protein>
    <submittedName>
        <fullName evidence="2">Uncharacterized protein</fullName>
    </submittedName>
</protein>
<keyword evidence="3" id="KW-1185">Reference proteome</keyword>
<sequence>MEMSMGSREDPAILQLHKWGSSEAQLNLSEFHEAFLSPTRQTLLLLSYQHEALLVPLITGDSHGSDSKSSHDRYSNHGPGVSTHCSQELTRPSRSEWVNDVPCTSGSEIQFDSYPTETKCSRSDSFPFISDANSFTCGLCGENYDQHGDASFGELLFVSGRCGVTVHAFSKLNKSRGMVQGFRLH</sequence>
<evidence type="ECO:0000313" key="3">
    <source>
        <dbReference type="Proteomes" id="UP001293593"/>
    </source>
</evidence>
<proteinExistence type="predicted"/>
<evidence type="ECO:0000313" key="2">
    <source>
        <dbReference type="EMBL" id="KAK4269934.1"/>
    </source>
</evidence>
<feature type="region of interest" description="Disordered" evidence="1">
    <location>
        <begin position="64"/>
        <end position="89"/>
    </location>
</feature>
<reference evidence="2" key="1">
    <citation type="submission" date="2023-10" db="EMBL/GenBank/DDBJ databases">
        <title>Chromosome-level genome of the transformable northern wattle, Acacia crassicarpa.</title>
        <authorList>
            <person name="Massaro I."/>
            <person name="Sinha N.R."/>
            <person name="Poethig S."/>
            <person name="Leichty A.R."/>
        </authorList>
    </citation>
    <scope>NUCLEOTIDE SEQUENCE</scope>
    <source>
        <strain evidence="2">Acra3RX</strain>
        <tissue evidence="2">Leaf</tissue>
    </source>
</reference>
<name>A0AAE1MLL1_9FABA</name>
<dbReference type="AlphaFoldDB" id="A0AAE1MLL1"/>
<evidence type="ECO:0000256" key="1">
    <source>
        <dbReference type="SAM" id="MobiDB-lite"/>
    </source>
</evidence>
<feature type="compositionally biased region" description="Basic and acidic residues" evidence="1">
    <location>
        <begin position="64"/>
        <end position="75"/>
    </location>
</feature>